<dbReference type="SMART" id="SM00091">
    <property type="entry name" value="PAS"/>
    <property type="match status" value="1"/>
</dbReference>
<dbReference type="Gene3D" id="3.30.450.20">
    <property type="entry name" value="PAS domain"/>
    <property type="match status" value="1"/>
</dbReference>
<evidence type="ECO:0000259" key="2">
    <source>
        <dbReference type="PROSITE" id="PS50113"/>
    </source>
</evidence>
<accession>A0A3A4KCE9</accession>
<gene>
    <name evidence="4" type="ORF">D5S18_29230</name>
</gene>
<dbReference type="NCBIfam" id="TIGR00229">
    <property type="entry name" value="sensory_box"/>
    <property type="match status" value="1"/>
</dbReference>
<dbReference type="InterPro" id="IPR000014">
    <property type="entry name" value="PAS"/>
</dbReference>
<dbReference type="SMART" id="SM00267">
    <property type="entry name" value="GGDEF"/>
    <property type="match status" value="1"/>
</dbReference>
<dbReference type="InterPro" id="IPR052155">
    <property type="entry name" value="Biofilm_reg_signaling"/>
</dbReference>
<dbReference type="Pfam" id="PF00990">
    <property type="entry name" value="GGDEF"/>
    <property type="match status" value="1"/>
</dbReference>
<protein>
    <submittedName>
        <fullName evidence="4">Sensor domain-containing diguanylate cyclase</fullName>
    </submittedName>
</protein>
<sequence>MNEFERTALVSAWRQVLTAEDGSAHRLAEWIDALADALAADPFDASVGAAVGGALARAHRSGCAASARILYRLGAHCPRPDAPERVAAILAEFGRGYQAQIDRTPCARAGSEPTRRAVGSQPMVRSEPTQWVESDPMQWAGDARFRIVFDNAALAIAISDTNGVLLEANRGLAEMIGVPVESLRGISVYEFAHPDDRAEIRALVYDKLVPRGQGTLKLDRRMVRADGSVGWTSFAITFVKGVDGRRDYLLAVGEDVTERRRLQDELHRQARHDPLTGLPNRRHLLERIATTIDTARGDDQIGLCFADLDRFKQVNDHFGHGVGDRVLTAVATRLHESVRGHDCLVARIGGDEFVALIPPPADDHRVTTIAHRLRAALTDPIVIGEHHLRVSASIGTVRTEVSGAHAESLLDAADTELYRAKAHTHTHLLSNHR</sequence>
<proteinExistence type="predicted"/>
<dbReference type="InterPro" id="IPR035965">
    <property type="entry name" value="PAS-like_dom_sf"/>
</dbReference>
<dbReference type="PROSITE" id="PS50113">
    <property type="entry name" value="PAC"/>
    <property type="match status" value="1"/>
</dbReference>
<dbReference type="SUPFAM" id="SSF55073">
    <property type="entry name" value="Nucleotide cyclase"/>
    <property type="match status" value="1"/>
</dbReference>
<feature type="domain" description="GGDEF" evidence="3">
    <location>
        <begin position="299"/>
        <end position="433"/>
    </location>
</feature>
<dbReference type="CDD" id="cd01949">
    <property type="entry name" value="GGDEF"/>
    <property type="match status" value="1"/>
</dbReference>
<evidence type="ECO:0000313" key="4">
    <source>
        <dbReference type="EMBL" id="RJO69962.1"/>
    </source>
</evidence>
<dbReference type="PROSITE" id="PS50887">
    <property type="entry name" value="GGDEF"/>
    <property type="match status" value="1"/>
</dbReference>
<dbReference type="InterPro" id="IPR013656">
    <property type="entry name" value="PAS_4"/>
</dbReference>
<organism evidence="4 5">
    <name type="scientific">Nocardia panacis</name>
    <dbReference type="NCBI Taxonomy" id="2340916"/>
    <lineage>
        <taxon>Bacteria</taxon>
        <taxon>Bacillati</taxon>
        <taxon>Actinomycetota</taxon>
        <taxon>Actinomycetes</taxon>
        <taxon>Mycobacteriales</taxon>
        <taxon>Nocardiaceae</taxon>
        <taxon>Nocardia</taxon>
    </lineage>
</organism>
<dbReference type="OrthoDB" id="23692at2"/>
<reference evidence="4 5" key="1">
    <citation type="submission" date="2018-09" db="EMBL/GenBank/DDBJ databases">
        <title>YIM PH21274 draft genome.</title>
        <authorList>
            <person name="Miao C."/>
        </authorList>
    </citation>
    <scope>NUCLEOTIDE SEQUENCE [LARGE SCALE GENOMIC DNA]</scope>
    <source>
        <strain evidence="4 5">YIM PH 21724</strain>
    </source>
</reference>
<dbReference type="PROSITE" id="PS50112">
    <property type="entry name" value="PAS"/>
    <property type="match status" value="1"/>
</dbReference>
<dbReference type="AlphaFoldDB" id="A0A3A4KCE9"/>
<feature type="domain" description="PAS" evidence="1">
    <location>
        <begin position="141"/>
        <end position="212"/>
    </location>
</feature>
<dbReference type="InterPro" id="IPR000700">
    <property type="entry name" value="PAS-assoc_C"/>
</dbReference>
<dbReference type="Pfam" id="PF08448">
    <property type="entry name" value="PAS_4"/>
    <property type="match status" value="1"/>
</dbReference>
<dbReference type="EMBL" id="QZFU01000041">
    <property type="protein sequence ID" value="RJO69962.1"/>
    <property type="molecule type" value="Genomic_DNA"/>
</dbReference>
<name>A0A3A4KCE9_9NOCA</name>
<comment type="caution">
    <text evidence="4">The sequence shown here is derived from an EMBL/GenBank/DDBJ whole genome shotgun (WGS) entry which is preliminary data.</text>
</comment>
<evidence type="ECO:0000259" key="3">
    <source>
        <dbReference type="PROSITE" id="PS50887"/>
    </source>
</evidence>
<evidence type="ECO:0000259" key="1">
    <source>
        <dbReference type="PROSITE" id="PS50112"/>
    </source>
</evidence>
<dbReference type="Gene3D" id="3.30.70.270">
    <property type="match status" value="1"/>
</dbReference>
<dbReference type="InterPro" id="IPR043128">
    <property type="entry name" value="Rev_trsase/Diguanyl_cyclase"/>
</dbReference>
<dbReference type="InterPro" id="IPR001610">
    <property type="entry name" value="PAC"/>
</dbReference>
<dbReference type="InterPro" id="IPR029787">
    <property type="entry name" value="Nucleotide_cyclase"/>
</dbReference>
<dbReference type="NCBIfam" id="TIGR00254">
    <property type="entry name" value="GGDEF"/>
    <property type="match status" value="1"/>
</dbReference>
<dbReference type="PANTHER" id="PTHR44757:SF2">
    <property type="entry name" value="BIOFILM ARCHITECTURE MAINTENANCE PROTEIN MBAA"/>
    <property type="match status" value="1"/>
</dbReference>
<dbReference type="PANTHER" id="PTHR44757">
    <property type="entry name" value="DIGUANYLATE CYCLASE DGCP"/>
    <property type="match status" value="1"/>
</dbReference>
<evidence type="ECO:0000313" key="5">
    <source>
        <dbReference type="Proteomes" id="UP000266677"/>
    </source>
</evidence>
<dbReference type="InterPro" id="IPR000160">
    <property type="entry name" value="GGDEF_dom"/>
</dbReference>
<feature type="domain" description="PAC" evidence="2">
    <location>
        <begin position="216"/>
        <end position="268"/>
    </location>
</feature>
<dbReference type="Proteomes" id="UP000266677">
    <property type="component" value="Unassembled WGS sequence"/>
</dbReference>
<keyword evidence="5" id="KW-1185">Reference proteome</keyword>
<dbReference type="SUPFAM" id="SSF55785">
    <property type="entry name" value="PYP-like sensor domain (PAS domain)"/>
    <property type="match status" value="1"/>
</dbReference>
<dbReference type="SMART" id="SM00086">
    <property type="entry name" value="PAC"/>
    <property type="match status" value="1"/>
</dbReference>
<dbReference type="CDD" id="cd00130">
    <property type="entry name" value="PAS"/>
    <property type="match status" value="1"/>
</dbReference>
<dbReference type="RefSeq" id="WP_120044330.1">
    <property type="nucleotide sequence ID" value="NZ_QZFU01000041.1"/>
</dbReference>